<dbReference type="Proteomes" id="UP000293342">
    <property type="component" value="Unassembled WGS sequence"/>
</dbReference>
<keyword evidence="5 11" id="KW-0408">Iron</keyword>
<dbReference type="AlphaFoldDB" id="A0A4R0JRS0"/>
<comment type="cofactor">
    <cofactor evidence="11">
        <name>[4Fe-4S] cluster</name>
        <dbReference type="ChEBI" id="CHEBI:49883"/>
    </cofactor>
    <text evidence="11">Binds 1 [4Fe-4S] cluster per subunit. Following nitrosylation of the [4Fe-4S] cluster binds 1 [4Fe-8(NO)] cluster per subunit.</text>
</comment>
<keyword evidence="9 11" id="KW-1015">Disulfide bond</keyword>
<evidence type="ECO:0000256" key="8">
    <source>
        <dbReference type="ARBA" id="ARBA00023125"/>
    </source>
</evidence>
<gene>
    <name evidence="11" type="primary">whiB</name>
    <name evidence="13" type="ORF">E0H75_20445</name>
</gene>
<comment type="PTM">
    <text evidence="11">The Fe-S cluster can be nitrosylated by nitric oxide (NO).</text>
</comment>
<keyword evidence="6 11" id="KW-0411">Iron-sulfur</keyword>
<dbReference type="PANTHER" id="PTHR38839">
    <property type="entry name" value="TRANSCRIPTIONAL REGULATOR WHID-RELATED"/>
    <property type="match status" value="1"/>
</dbReference>
<evidence type="ECO:0000259" key="12">
    <source>
        <dbReference type="PROSITE" id="PS51674"/>
    </source>
</evidence>
<feature type="binding site" evidence="11">
    <location>
        <position position="43"/>
    </location>
    <ligand>
        <name>[4Fe-4S] cluster</name>
        <dbReference type="ChEBI" id="CHEBI:49883"/>
    </ligand>
</feature>
<name>A0A4R0JRS0_9ACTN</name>
<dbReference type="InterPro" id="IPR003482">
    <property type="entry name" value="Whib"/>
</dbReference>
<keyword evidence="4 11" id="KW-0479">Metal-binding</keyword>
<dbReference type="InterPro" id="IPR034768">
    <property type="entry name" value="4FE4S_WBL"/>
</dbReference>
<dbReference type="OrthoDB" id="8104048at2"/>
<feature type="binding site" evidence="11">
    <location>
        <position position="6"/>
    </location>
    <ligand>
        <name>[4Fe-4S] cluster</name>
        <dbReference type="ChEBI" id="CHEBI:49883"/>
    </ligand>
</feature>
<evidence type="ECO:0000256" key="6">
    <source>
        <dbReference type="ARBA" id="ARBA00023014"/>
    </source>
</evidence>
<sequence>MFSAACAGLDPELFFPIGTTGPAILQIEQAKQVCCGCGVLEECRRWALNTRQEAGVWGGLSEEERRALRQRRIENRRREVRQLFD</sequence>
<evidence type="ECO:0000256" key="5">
    <source>
        <dbReference type="ARBA" id="ARBA00023004"/>
    </source>
</evidence>
<dbReference type="PANTHER" id="PTHR38839:SF6">
    <property type="entry name" value="TRANSCRIPTIONAL REGULATOR WHIB1"/>
    <property type="match status" value="1"/>
</dbReference>
<dbReference type="GO" id="GO:0046872">
    <property type="term" value="F:metal ion binding"/>
    <property type="evidence" value="ECO:0007669"/>
    <property type="project" value="UniProtKB-KW"/>
</dbReference>
<reference evidence="13 14" key="1">
    <citation type="submission" date="2019-02" db="EMBL/GenBank/DDBJ databases">
        <title>Kribbella capetownensis sp. nov. and Kribbella speibonae sp. nov., isolated from soil.</title>
        <authorList>
            <person name="Curtis S.M."/>
            <person name="Norton I."/>
            <person name="Everest G.J."/>
            <person name="Meyers P.R."/>
        </authorList>
    </citation>
    <scope>NUCLEOTIDE SEQUENCE [LARGE SCALE GENOMIC DNA]</scope>
    <source>
        <strain evidence="13 14">YM53</strain>
    </source>
</reference>
<organism evidence="13 14">
    <name type="scientific">Kribbella capetownensis</name>
    <dbReference type="NCBI Taxonomy" id="1572659"/>
    <lineage>
        <taxon>Bacteria</taxon>
        <taxon>Bacillati</taxon>
        <taxon>Actinomycetota</taxon>
        <taxon>Actinomycetes</taxon>
        <taxon>Propionibacteriales</taxon>
        <taxon>Kribbellaceae</taxon>
        <taxon>Kribbella</taxon>
    </lineage>
</organism>
<evidence type="ECO:0000256" key="9">
    <source>
        <dbReference type="ARBA" id="ARBA00023157"/>
    </source>
</evidence>
<evidence type="ECO:0000256" key="11">
    <source>
        <dbReference type="HAMAP-Rule" id="MF_01479"/>
    </source>
</evidence>
<comment type="PTM">
    <text evidence="11">Upon Fe-S cluster removal intramolecular disulfide bonds are formed.</text>
</comment>
<proteinExistence type="inferred from homology"/>
<accession>A0A4R0JRS0</accession>
<feature type="domain" description="4Fe-4S Wbl-type" evidence="12">
    <location>
        <begin position="5"/>
        <end position="67"/>
    </location>
</feature>
<dbReference type="Pfam" id="PF02467">
    <property type="entry name" value="Whib"/>
    <property type="match status" value="1"/>
</dbReference>
<dbReference type="PROSITE" id="PS51674">
    <property type="entry name" value="4FE4S_WBL"/>
    <property type="match status" value="1"/>
</dbReference>
<keyword evidence="8 11" id="KW-0238">DNA-binding</keyword>
<dbReference type="GO" id="GO:0005737">
    <property type="term" value="C:cytoplasm"/>
    <property type="evidence" value="ECO:0007669"/>
    <property type="project" value="UniProtKB-SubCell"/>
</dbReference>
<comment type="subcellular location">
    <subcellularLocation>
        <location evidence="1 11">Cytoplasm</location>
    </subcellularLocation>
</comment>
<dbReference type="GO" id="GO:0047134">
    <property type="term" value="F:protein-disulfide reductase [NAD(P)H] activity"/>
    <property type="evidence" value="ECO:0007669"/>
    <property type="project" value="TreeGrafter"/>
</dbReference>
<dbReference type="EMBL" id="SJKD01000004">
    <property type="protein sequence ID" value="TCC49167.1"/>
    <property type="molecule type" value="Genomic_DNA"/>
</dbReference>
<keyword evidence="7 11" id="KW-0805">Transcription regulation</keyword>
<protein>
    <recommendedName>
        <fullName evidence="11">Transcriptional regulator WhiB</fullName>
    </recommendedName>
</protein>
<keyword evidence="11" id="KW-0963">Cytoplasm</keyword>
<evidence type="ECO:0000256" key="7">
    <source>
        <dbReference type="ARBA" id="ARBA00023015"/>
    </source>
</evidence>
<comment type="function">
    <text evidence="11">Acts as a transcriptional regulator. Probably redox-responsive. The apo- but not holo-form probably binds DNA.</text>
</comment>
<keyword evidence="14" id="KW-1185">Reference proteome</keyword>
<evidence type="ECO:0000256" key="3">
    <source>
        <dbReference type="ARBA" id="ARBA00022485"/>
    </source>
</evidence>
<dbReference type="HAMAP" id="MF_01479">
    <property type="entry name" value="WhiB"/>
    <property type="match status" value="1"/>
</dbReference>
<evidence type="ECO:0000256" key="4">
    <source>
        <dbReference type="ARBA" id="ARBA00022723"/>
    </source>
</evidence>
<dbReference type="GO" id="GO:0035731">
    <property type="term" value="F:dinitrosyl-iron complex binding"/>
    <property type="evidence" value="ECO:0007669"/>
    <property type="project" value="UniProtKB-UniRule"/>
</dbReference>
<evidence type="ECO:0000313" key="14">
    <source>
        <dbReference type="Proteomes" id="UP000293342"/>
    </source>
</evidence>
<dbReference type="GO" id="GO:0003677">
    <property type="term" value="F:DNA binding"/>
    <property type="evidence" value="ECO:0007669"/>
    <property type="project" value="UniProtKB-UniRule"/>
</dbReference>
<comment type="caution">
    <text evidence="13">The sequence shown here is derived from an EMBL/GenBank/DDBJ whole genome shotgun (WGS) entry which is preliminary data.</text>
</comment>
<evidence type="ECO:0000256" key="10">
    <source>
        <dbReference type="ARBA" id="ARBA00023163"/>
    </source>
</evidence>
<feature type="binding site" evidence="11">
    <location>
        <position position="37"/>
    </location>
    <ligand>
        <name>[4Fe-4S] cluster</name>
        <dbReference type="ChEBI" id="CHEBI:49883"/>
    </ligand>
</feature>
<evidence type="ECO:0000313" key="13">
    <source>
        <dbReference type="EMBL" id="TCC49167.1"/>
    </source>
</evidence>
<evidence type="ECO:0000256" key="1">
    <source>
        <dbReference type="ARBA" id="ARBA00004496"/>
    </source>
</evidence>
<dbReference type="GO" id="GO:0045454">
    <property type="term" value="P:cell redox homeostasis"/>
    <property type="evidence" value="ECO:0007669"/>
    <property type="project" value="TreeGrafter"/>
</dbReference>
<evidence type="ECO:0000256" key="2">
    <source>
        <dbReference type="ARBA" id="ARBA00006597"/>
    </source>
</evidence>
<comment type="similarity">
    <text evidence="2 11">Belongs to the WhiB family.</text>
</comment>
<keyword evidence="3 11" id="KW-0004">4Fe-4S</keyword>
<dbReference type="GO" id="GO:0045892">
    <property type="term" value="P:negative regulation of DNA-templated transcription"/>
    <property type="evidence" value="ECO:0007669"/>
    <property type="project" value="TreeGrafter"/>
</dbReference>
<feature type="binding site" evidence="11">
    <location>
        <position position="34"/>
    </location>
    <ligand>
        <name>[4Fe-4S] cluster</name>
        <dbReference type="ChEBI" id="CHEBI:49883"/>
    </ligand>
</feature>
<dbReference type="GO" id="GO:0051539">
    <property type="term" value="F:4 iron, 4 sulfur cluster binding"/>
    <property type="evidence" value="ECO:0007669"/>
    <property type="project" value="UniProtKB-UniRule"/>
</dbReference>
<keyword evidence="10 11" id="KW-0804">Transcription</keyword>